<feature type="transmembrane region" description="Helical" evidence="1">
    <location>
        <begin position="114"/>
        <end position="135"/>
    </location>
</feature>
<proteinExistence type="predicted"/>
<sequence length="190" mass="21310">MTETNLKSAWQAAQSELELMPLEAIHARAEQFSNTIGKRNMREYVAGFLVILIFGIYALTLPSMLLKAGSLLTCAAAALVMWQLHMRTSRPQSADATESVIDHYRQRLATERDALASVGWWYVAPFVPGFLLFSFGEMKEQDEVTMLSLLLQLGFPVIVFTGILLLNLRGARRLQRKIDAIDYARSNSGQ</sequence>
<feature type="transmembrane region" description="Helical" evidence="1">
    <location>
        <begin position="147"/>
        <end position="168"/>
    </location>
</feature>
<comment type="caution">
    <text evidence="2">The sequence shown here is derived from an EMBL/GenBank/DDBJ whole genome shotgun (WGS) entry which is preliminary data.</text>
</comment>
<keyword evidence="1" id="KW-1133">Transmembrane helix</keyword>
<organism evidence="2 3">
    <name type="scientific">Sphingorhabdus pulchriflava</name>
    <dbReference type="NCBI Taxonomy" id="2292257"/>
    <lineage>
        <taxon>Bacteria</taxon>
        <taxon>Pseudomonadati</taxon>
        <taxon>Pseudomonadota</taxon>
        <taxon>Alphaproteobacteria</taxon>
        <taxon>Sphingomonadales</taxon>
        <taxon>Sphingomonadaceae</taxon>
        <taxon>Sphingorhabdus</taxon>
    </lineage>
</organism>
<keyword evidence="1" id="KW-0472">Membrane</keyword>
<dbReference type="AlphaFoldDB" id="A0A371BGE3"/>
<accession>A0A371BGE3</accession>
<evidence type="ECO:0000313" key="3">
    <source>
        <dbReference type="Proteomes" id="UP000263833"/>
    </source>
</evidence>
<feature type="transmembrane region" description="Helical" evidence="1">
    <location>
        <begin position="65"/>
        <end position="84"/>
    </location>
</feature>
<feature type="transmembrane region" description="Helical" evidence="1">
    <location>
        <begin position="41"/>
        <end position="59"/>
    </location>
</feature>
<reference evidence="3" key="1">
    <citation type="submission" date="2018-08" db="EMBL/GenBank/DDBJ databases">
        <authorList>
            <person name="Kim S.-J."/>
            <person name="Jung G.-Y."/>
        </authorList>
    </citation>
    <scope>NUCLEOTIDE SEQUENCE [LARGE SCALE GENOMIC DNA]</scope>
    <source>
        <strain evidence="3">GY_G</strain>
    </source>
</reference>
<dbReference type="EMBL" id="QRGP01000001">
    <property type="protein sequence ID" value="RDV06483.1"/>
    <property type="molecule type" value="Genomic_DNA"/>
</dbReference>
<name>A0A371BGE3_9SPHN</name>
<dbReference type="OrthoDB" id="8777999at2"/>
<evidence type="ECO:0000313" key="2">
    <source>
        <dbReference type="EMBL" id="RDV06483.1"/>
    </source>
</evidence>
<dbReference type="Proteomes" id="UP000263833">
    <property type="component" value="Unassembled WGS sequence"/>
</dbReference>
<keyword evidence="3" id="KW-1185">Reference proteome</keyword>
<evidence type="ECO:0000256" key="1">
    <source>
        <dbReference type="SAM" id="Phobius"/>
    </source>
</evidence>
<protein>
    <submittedName>
        <fullName evidence="2">Uncharacterized protein</fullName>
    </submittedName>
</protein>
<keyword evidence="1" id="KW-0812">Transmembrane</keyword>
<dbReference type="RefSeq" id="WP_115548035.1">
    <property type="nucleotide sequence ID" value="NZ_QRGP01000001.1"/>
</dbReference>
<gene>
    <name evidence="2" type="ORF">DXH95_03405</name>
</gene>